<organism evidence="1 2">
    <name type="scientific">Ornithinimicrobium pratense</name>
    <dbReference type="NCBI Taxonomy" id="2593973"/>
    <lineage>
        <taxon>Bacteria</taxon>
        <taxon>Bacillati</taxon>
        <taxon>Actinomycetota</taxon>
        <taxon>Actinomycetes</taxon>
        <taxon>Micrococcales</taxon>
        <taxon>Ornithinimicrobiaceae</taxon>
        <taxon>Ornithinimicrobium</taxon>
    </lineage>
</organism>
<accession>A0A5J6V9Q8</accession>
<name>A0A5J6V9Q8_9MICO</name>
<keyword evidence="2" id="KW-1185">Reference proteome</keyword>
<sequence>MGTLPKDRGLDRHGHVRREGDLSLVQPEFAPLVQRYAADARAAFGSDLDSIYLYGSIPRGTARLGVSDLDGQLLLRREPTAADRETVRDLEETLGATGPQVSFVGILLDARAALVDPADHYDGGFHIRVLCTPVWGPDAGEEVAPHEANLELARGVQGDWRGALQRLRQDGSTLAQASASTGANGGVSVGSADGGVSVGSADGGVSTPPDLRTFCRSTGRRLCRIAFSWVLPRWGGWSSDPAVMHQVVAAFEPGWATPMAAAVRLGWEGEQDLALAQELLGGFAQELTDHGSALGA</sequence>
<evidence type="ECO:0000313" key="1">
    <source>
        <dbReference type="EMBL" id="QFG69956.1"/>
    </source>
</evidence>
<evidence type="ECO:0008006" key="3">
    <source>
        <dbReference type="Google" id="ProtNLM"/>
    </source>
</evidence>
<proteinExistence type="predicted"/>
<gene>
    <name evidence="1" type="ORF">FY030_15690</name>
</gene>
<dbReference type="Proteomes" id="UP000326546">
    <property type="component" value="Chromosome"/>
</dbReference>
<protein>
    <recommendedName>
        <fullName evidence="3">Nucleotidyltransferase domain-containing protein</fullName>
    </recommendedName>
</protein>
<reference evidence="1 2" key="1">
    <citation type="submission" date="2019-09" db="EMBL/GenBank/DDBJ databases">
        <title>Serinicoccus pratensis sp. nov., isolated from meadow soil.</title>
        <authorList>
            <person name="Zhang W."/>
        </authorList>
    </citation>
    <scope>NUCLEOTIDE SEQUENCE [LARGE SCALE GENOMIC DNA]</scope>
    <source>
        <strain evidence="1 2">W204</strain>
    </source>
</reference>
<dbReference type="RefSeq" id="WP_158062450.1">
    <property type="nucleotide sequence ID" value="NZ_CP044427.1"/>
</dbReference>
<dbReference type="EMBL" id="CP044427">
    <property type="protein sequence ID" value="QFG69956.1"/>
    <property type="molecule type" value="Genomic_DNA"/>
</dbReference>
<dbReference type="AlphaFoldDB" id="A0A5J6V9Q8"/>
<evidence type="ECO:0000313" key="2">
    <source>
        <dbReference type="Proteomes" id="UP000326546"/>
    </source>
</evidence>
<dbReference type="KEGG" id="serw:FY030_15690"/>
<dbReference type="OrthoDB" id="3422944at2"/>